<evidence type="ECO:0000313" key="2">
    <source>
        <dbReference type="EMBL" id="MBW4657693.1"/>
    </source>
</evidence>
<name>A0A951QAB6_9CYAN</name>
<feature type="chain" id="PRO_5037330272" description="Lipoprotein" evidence="1">
    <location>
        <begin position="26"/>
        <end position="173"/>
    </location>
</feature>
<dbReference type="EMBL" id="JAHHHD010000002">
    <property type="protein sequence ID" value="MBW4657693.1"/>
    <property type="molecule type" value="Genomic_DNA"/>
</dbReference>
<dbReference type="Proteomes" id="UP000757435">
    <property type="component" value="Unassembled WGS sequence"/>
</dbReference>
<dbReference type="PROSITE" id="PS51257">
    <property type="entry name" value="PROKAR_LIPOPROTEIN"/>
    <property type="match status" value="1"/>
</dbReference>
<proteinExistence type="predicted"/>
<keyword evidence="1" id="KW-0732">Signal</keyword>
<reference evidence="2" key="2">
    <citation type="journal article" date="2022" name="Microbiol. Resour. Announc.">
        <title>Metagenome Sequencing to Explore Phylogenomics of Terrestrial Cyanobacteria.</title>
        <authorList>
            <person name="Ward R.D."/>
            <person name="Stajich J.E."/>
            <person name="Johansen J.R."/>
            <person name="Huntemann M."/>
            <person name="Clum A."/>
            <person name="Foster B."/>
            <person name="Foster B."/>
            <person name="Roux S."/>
            <person name="Palaniappan K."/>
            <person name="Varghese N."/>
            <person name="Mukherjee S."/>
            <person name="Reddy T.B.K."/>
            <person name="Daum C."/>
            <person name="Copeland A."/>
            <person name="Chen I.A."/>
            <person name="Ivanova N.N."/>
            <person name="Kyrpides N.C."/>
            <person name="Shapiro N."/>
            <person name="Eloe-Fadrosh E.A."/>
            <person name="Pietrasiak N."/>
        </authorList>
    </citation>
    <scope>NUCLEOTIDE SEQUENCE</scope>
    <source>
        <strain evidence="2">UHER 2000/2452</strain>
    </source>
</reference>
<sequence length="173" mass="18672">MIKRQHLLLPFVSLLVAGLISCSQSGDLSSSNASNTSASIVAQTITPSPVRVTPSSTPSTPASSDLTQMFSRIWRVTAPSGSAPNSLYIFLPNGTLMQTSCVETYAIFPWTIDKAAPKVLNVSENGRPAYTAEILELTDTTLRLKQKLILSNETQEVTLTAVEEEFVCPDLPK</sequence>
<protein>
    <recommendedName>
        <fullName evidence="4">Lipoprotein</fullName>
    </recommendedName>
</protein>
<reference evidence="2" key="1">
    <citation type="submission" date="2021-05" db="EMBL/GenBank/DDBJ databases">
        <authorList>
            <person name="Pietrasiak N."/>
            <person name="Ward R."/>
            <person name="Stajich J.E."/>
            <person name="Kurbessoian T."/>
        </authorList>
    </citation>
    <scope>NUCLEOTIDE SEQUENCE</scope>
    <source>
        <strain evidence="2">UHER 2000/2452</strain>
    </source>
</reference>
<feature type="signal peptide" evidence="1">
    <location>
        <begin position="1"/>
        <end position="25"/>
    </location>
</feature>
<dbReference type="AlphaFoldDB" id="A0A951QAB6"/>
<gene>
    <name evidence="2" type="ORF">KME15_03395</name>
</gene>
<evidence type="ECO:0008006" key="4">
    <source>
        <dbReference type="Google" id="ProtNLM"/>
    </source>
</evidence>
<accession>A0A951QAB6</accession>
<organism evidence="2 3">
    <name type="scientific">Drouetiella hepatica Uher 2000/2452</name>
    <dbReference type="NCBI Taxonomy" id="904376"/>
    <lineage>
        <taxon>Bacteria</taxon>
        <taxon>Bacillati</taxon>
        <taxon>Cyanobacteriota</taxon>
        <taxon>Cyanophyceae</taxon>
        <taxon>Oculatellales</taxon>
        <taxon>Oculatellaceae</taxon>
        <taxon>Drouetiella</taxon>
    </lineage>
</organism>
<comment type="caution">
    <text evidence="2">The sequence shown here is derived from an EMBL/GenBank/DDBJ whole genome shotgun (WGS) entry which is preliminary data.</text>
</comment>
<evidence type="ECO:0000313" key="3">
    <source>
        <dbReference type="Proteomes" id="UP000757435"/>
    </source>
</evidence>
<evidence type="ECO:0000256" key="1">
    <source>
        <dbReference type="SAM" id="SignalP"/>
    </source>
</evidence>